<evidence type="ECO:0000313" key="1">
    <source>
        <dbReference type="EMBL" id="MBB4286258.1"/>
    </source>
</evidence>
<gene>
    <name evidence="1" type="ORF">GGD88_001985</name>
</gene>
<dbReference type="NCBIfam" id="TIGR03373">
    <property type="entry name" value="VI_minor_4"/>
    <property type="match status" value="1"/>
</dbReference>
<dbReference type="Proteomes" id="UP000555728">
    <property type="component" value="Unassembled WGS sequence"/>
</dbReference>
<dbReference type="InterPro" id="IPR017748">
    <property type="entry name" value="TagF"/>
</dbReference>
<name>A0A7W6WL23_9PROT</name>
<dbReference type="RefSeq" id="WP_184434887.1">
    <property type="nucleotide sequence ID" value="NZ_JACIGI010000014.1"/>
</dbReference>
<dbReference type="AlphaFoldDB" id="A0A7W6WL23"/>
<comment type="caution">
    <text evidence="1">The sequence shown here is derived from an EMBL/GenBank/DDBJ whole genome shotgun (WGS) entry which is preliminary data.</text>
</comment>
<protein>
    <submittedName>
        <fullName evidence="1">Type VI secretion system protein ImpM</fullName>
    </submittedName>
</protein>
<evidence type="ECO:0000313" key="2">
    <source>
        <dbReference type="Proteomes" id="UP000555728"/>
    </source>
</evidence>
<sequence length="245" mass="25302">MMAETGGGIGFFGKLPAHGDFVRRGLDHAVAAAWDGWLGALMMALREDLGEDDWLDAYLTGPVWRFATGGGLAGLDGVARTGVLVPSVDRVGRYFPLVIAAAAEGCESLAAAARDGTALLDALEALALRALDEDDELEADALQAALDDLAWDWPTSGRGADAAGVWVPLGGAQPGDAVGAVCHLLDGAGRLSPGGADGLWWTDGSERVEPGVLRVHGWPRPTAAVALFDGAWGARGWLGPDPDRG</sequence>
<dbReference type="PIRSF" id="PIRSF029287">
    <property type="entry name" value="UCP029287"/>
    <property type="match status" value="1"/>
</dbReference>
<dbReference type="Pfam" id="PF09867">
    <property type="entry name" value="TagF_N"/>
    <property type="match status" value="1"/>
</dbReference>
<reference evidence="1 2" key="1">
    <citation type="submission" date="2020-08" db="EMBL/GenBank/DDBJ databases">
        <title>Genome sequencing of Purple Non-Sulfur Bacteria from various extreme environments.</title>
        <authorList>
            <person name="Mayer M."/>
        </authorList>
    </citation>
    <scope>NUCLEOTIDE SEQUENCE [LARGE SCALE GENOMIC DNA]</scope>
    <source>
        <strain evidence="1 2">JA135</strain>
    </source>
</reference>
<dbReference type="Gene3D" id="3.40.1730.10">
    <property type="entry name" value="pa0076 domain"/>
    <property type="match status" value="1"/>
</dbReference>
<dbReference type="EMBL" id="JACIGI010000014">
    <property type="protein sequence ID" value="MBB4286258.1"/>
    <property type="molecule type" value="Genomic_DNA"/>
</dbReference>
<accession>A0A7W6WL23</accession>
<dbReference type="InterPro" id="IPR038225">
    <property type="entry name" value="TagF_sf"/>
</dbReference>
<keyword evidence="2" id="KW-1185">Reference proteome</keyword>
<organism evidence="1 2">
    <name type="scientific">Roseospira goensis</name>
    <dbReference type="NCBI Taxonomy" id="391922"/>
    <lineage>
        <taxon>Bacteria</taxon>
        <taxon>Pseudomonadati</taxon>
        <taxon>Pseudomonadota</taxon>
        <taxon>Alphaproteobacteria</taxon>
        <taxon>Rhodospirillales</taxon>
        <taxon>Rhodospirillaceae</taxon>
        <taxon>Roseospira</taxon>
    </lineage>
</organism>
<proteinExistence type="predicted"/>